<dbReference type="InterPro" id="IPR036038">
    <property type="entry name" value="Aminotransferase-like"/>
</dbReference>
<evidence type="ECO:0000313" key="2">
    <source>
        <dbReference type="Proteomes" id="UP000034581"/>
    </source>
</evidence>
<dbReference type="SUPFAM" id="SSF56752">
    <property type="entry name" value="D-aminoacid aminotransferase-like PLP-dependent enzymes"/>
    <property type="match status" value="1"/>
</dbReference>
<sequence length="421" mass="47282">MSGNSDKMIFPIRELKSPFYSKTERRRSRDKVNFASFQISTLKNFVHSVRKETTVAGKLPDQSLYGFLPESGQLSLGPLSVIQGIHYSRCVWGGLTLVPLDSTWTRFNILDVVAPDDHLMRPFWHPIIQDLGVSGHLLRFCDSMLKMGMVIDPRYTGIDIDYHNPEYWLQMIYFIKDLIEKMIKANKENLLNLKNTSWDRVYIRPMALCQAQGIGPVQPDIAHPTMADLYLIAQAFADYGKRDAVLVRAPRALATITGTIKMSGNYGSYLTLKKIALDAAKLVGIEADDCYQVKYDINGRLVLGEASTCALGTVFQRKSGPKLIVPDPLSTDTLPSFTARWVIRLAQEQLGINAGYGAIPIRQFEEEVLELMRCGNATRVKPVSAIGRRPLVTEIGNQISVLYEKVVRGELYPEHSTVIQI</sequence>
<proteinExistence type="predicted"/>
<reference evidence="1 2" key="1">
    <citation type="journal article" date="2015" name="Nature">
        <title>rRNA introns, odd ribosomes, and small enigmatic genomes across a large radiation of phyla.</title>
        <authorList>
            <person name="Brown C.T."/>
            <person name="Hug L.A."/>
            <person name="Thomas B.C."/>
            <person name="Sharon I."/>
            <person name="Castelle C.J."/>
            <person name="Singh A."/>
            <person name="Wilkins M.J."/>
            <person name="Williams K.H."/>
            <person name="Banfield J.F."/>
        </authorList>
    </citation>
    <scope>NUCLEOTIDE SEQUENCE [LARGE SCALE GENOMIC DNA]</scope>
</reference>
<dbReference type="AlphaFoldDB" id="A0A0G0BKM5"/>
<name>A0A0G0BKM5_UNCC3</name>
<gene>
    <name evidence="1" type="ORF">UR67_C0002G0118</name>
</gene>
<evidence type="ECO:0000313" key="1">
    <source>
        <dbReference type="EMBL" id="KKP69998.1"/>
    </source>
</evidence>
<dbReference type="InterPro" id="IPR043132">
    <property type="entry name" value="BCAT-like_C"/>
</dbReference>
<dbReference type="STRING" id="1618350.UR67_C0002G0118"/>
<dbReference type="Gene3D" id="3.20.10.10">
    <property type="entry name" value="D-amino Acid Aminotransferase, subunit A, domain 2"/>
    <property type="match status" value="1"/>
</dbReference>
<dbReference type="EMBL" id="LBQB01000002">
    <property type="protein sequence ID" value="KKP69998.1"/>
    <property type="molecule type" value="Genomic_DNA"/>
</dbReference>
<protein>
    <submittedName>
        <fullName evidence="1">Uncharacterized protein</fullName>
    </submittedName>
</protein>
<dbReference type="Proteomes" id="UP000034581">
    <property type="component" value="Unassembled WGS sequence"/>
</dbReference>
<accession>A0A0G0BKM5</accession>
<organism evidence="1 2">
    <name type="scientific">candidate division CPR3 bacterium GW2011_GWF2_35_18</name>
    <dbReference type="NCBI Taxonomy" id="1618350"/>
    <lineage>
        <taxon>Bacteria</taxon>
        <taxon>Bacteria division CPR3</taxon>
    </lineage>
</organism>
<dbReference type="GO" id="GO:0003824">
    <property type="term" value="F:catalytic activity"/>
    <property type="evidence" value="ECO:0007669"/>
    <property type="project" value="InterPro"/>
</dbReference>
<comment type="caution">
    <text evidence="1">The sequence shown here is derived from an EMBL/GenBank/DDBJ whole genome shotgun (WGS) entry which is preliminary data.</text>
</comment>